<name>A0A2P2K2L7_RHIMU</name>
<protein>
    <submittedName>
        <fullName evidence="1">Uncharacterized protein</fullName>
    </submittedName>
</protein>
<evidence type="ECO:0000313" key="1">
    <source>
        <dbReference type="EMBL" id="MBW99961.1"/>
    </source>
</evidence>
<accession>A0A2P2K2L7</accession>
<dbReference type="EMBL" id="GGEC01019478">
    <property type="protein sequence ID" value="MBW99961.1"/>
    <property type="molecule type" value="Transcribed_RNA"/>
</dbReference>
<proteinExistence type="predicted"/>
<reference evidence="1" key="1">
    <citation type="submission" date="2018-02" db="EMBL/GenBank/DDBJ databases">
        <title>Rhizophora mucronata_Transcriptome.</title>
        <authorList>
            <person name="Meera S.P."/>
            <person name="Sreeshan A."/>
            <person name="Augustine A."/>
        </authorList>
    </citation>
    <scope>NUCLEOTIDE SEQUENCE</scope>
    <source>
        <tissue evidence="1">Leaf</tissue>
    </source>
</reference>
<sequence>MRRIVSCLLYKA</sequence>
<organism evidence="1">
    <name type="scientific">Rhizophora mucronata</name>
    <name type="common">Asiatic mangrove</name>
    <dbReference type="NCBI Taxonomy" id="61149"/>
    <lineage>
        <taxon>Eukaryota</taxon>
        <taxon>Viridiplantae</taxon>
        <taxon>Streptophyta</taxon>
        <taxon>Embryophyta</taxon>
        <taxon>Tracheophyta</taxon>
        <taxon>Spermatophyta</taxon>
        <taxon>Magnoliopsida</taxon>
        <taxon>eudicotyledons</taxon>
        <taxon>Gunneridae</taxon>
        <taxon>Pentapetalae</taxon>
        <taxon>rosids</taxon>
        <taxon>fabids</taxon>
        <taxon>Malpighiales</taxon>
        <taxon>Rhizophoraceae</taxon>
        <taxon>Rhizophora</taxon>
    </lineage>
</organism>